<feature type="domain" description="MoaB/Mog" evidence="3">
    <location>
        <begin position="15"/>
        <end position="158"/>
    </location>
</feature>
<dbReference type="RefSeq" id="WP_190617987.1">
    <property type="nucleotide sequence ID" value="NZ_BAAAHX010000009.1"/>
</dbReference>
<dbReference type="EMBL" id="CP061538">
    <property type="protein sequence ID" value="QNV40402.1"/>
    <property type="molecule type" value="Genomic_DNA"/>
</dbReference>
<evidence type="ECO:0000256" key="1">
    <source>
        <dbReference type="ARBA" id="ARBA00005046"/>
    </source>
</evidence>
<evidence type="ECO:0000313" key="4">
    <source>
        <dbReference type="EMBL" id="QNV40402.1"/>
    </source>
</evidence>
<dbReference type="SMART" id="SM00852">
    <property type="entry name" value="MoCF_biosynth"/>
    <property type="match status" value="1"/>
</dbReference>
<keyword evidence="5" id="KW-1185">Reference proteome</keyword>
<accession>A0A7H2BL56</accession>
<dbReference type="CDD" id="cd00886">
    <property type="entry name" value="MogA_MoaB"/>
    <property type="match status" value="1"/>
</dbReference>
<dbReference type="InterPro" id="IPR001453">
    <property type="entry name" value="MoaB/Mog_dom"/>
</dbReference>
<evidence type="ECO:0000313" key="5">
    <source>
        <dbReference type="Proteomes" id="UP000516421"/>
    </source>
</evidence>
<dbReference type="PANTHER" id="PTHR43764:SF1">
    <property type="entry name" value="MOLYBDOPTERIN MOLYBDOTRANSFERASE"/>
    <property type="match status" value="1"/>
</dbReference>
<comment type="pathway">
    <text evidence="1">Cofactor biosynthesis; molybdopterin biosynthesis.</text>
</comment>
<protein>
    <submittedName>
        <fullName evidence="4">MogA/MoaB family molybdenum cofactor biosynthesis protein</fullName>
    </submittedName>
</protein>
<dbReference type="PANTHER" id="PTHR43764">
    <property type="entry name" value="MOLYBDENUM COFACTOR BIOSYNTHESIS"/>
    <property type="match status" value="1"/>
</dbReference>
<dbReference type="Gene3D" id="3.40.980.10">
    <property type="entry name" value="MoaB/Mog-like domain"/>
    <property type="match status" value="1"/>
</dbReference>
<dbReference type="Pfam" id="PF00994">
    <property type="entry name" value="MoCF_biosynth"/>
    <property type="match status" value="1"/>
</dbReference>
<dbReference type="InterPro" id="IPR036425">
    <property type="entry name" value="MoaB/Mog-like_dom_sf"/>
</dbReference>
<evidence type="ECO:0000259" key="3">
    <source>
        <dbReference type="SMART" id="SM00852"/>
    </source>
</evidence>
<sequence length="168" mass="18201">MKDESYDMPENRSGLVIVCSTRASKGIYEDKSGPIAVDWLRSQGFETPDATVIADSQIVEHFADLVEQGNLPTLLLLSGGTGLNTDDQTVEAVRPHLDKEIPGIMHAFWQKGMESTPAAVLSRGVAGVIGRTFVMTLPGSQGGVKDGCAVLDPIIEHICRQLKDYHDH</sequence>
<organism evidence="4 5">
    <name type="scientific">Rothia amarae</name>
    <dbReference type="NCBI Taxonomy" id="169480"/>
    <lineage>
        <taxon>Bacteria</taxon>
        <taxon>Bacillati</taxon>
        <taxon>Actinomycetota</taxon>
        <taxon>Actinomycetes</taxon>
        <taxon>Micrococcales</taxon>
        <taxon>Micrococcaceae</taxon>
        <taxon>Rothia</taxon>
    </lineage>
</organism>
<dbReference type="InterPro" id="IPR051920">
    <property type="entry name" value="MPT_Adenylyltrnsfr/MoaC-Rel"/>
</dbReference>
<dbReference type="SUPFAM" id="SSF53218">
    <property type="entry name" value="Molybdenum cofactor biosynthesis proteins"/>
    <property type="match status" value="1"/>
</dbReference>
<dbReference type="AlphaFoldDB" id="A0A7H2BL56"/>
<reference evidence="4 5" key="1">
    <citation type="submission" date="2020-09" db="EMBL/GenBank/DDBJ databases">
        <title>Investigation of environmental microbe.</title>
        <authorList>
            <person name="Ou Y."/>
            <person name="Kang Q."/>
        </authorList>
    </citation>
    <scope>NUCLEOTIDE SEQUENCE [LARGE SCALE GENOMIC DNA]</scope>
    <source>
        <strain evidence="4 5">KJZ-9</strain>
    </source>
</reference>
<keyword evidence="2" id="KW-0501">Molybdenum cofactor biosynthesis</keyword>
<gene>
    <name evidence="4" type="ORF">IDM48_03020</name>
</gene>
<evidence type="ECO:0000256" key="2">
    <source>
        <dbReference type="ARBA" id="ARBA00023150"/>
    </source>
</evidence>
<dbReference type="Proteomes" id="UP000516421">
    <property type="component" value="Chromosome"/>
</dbReference>
<name>A0A7H2BL56_9MICC</name>
<dbReference type="KEGG" id="rama:IDM48_03020"/>
<proteinExistence type="predicted"/>
<dbReference type="GO" id="GO:0006777">
    <property type="term" value="P:Mo-molybdopterin cofactor biosynthetic process"/>
    <property type="evidence" value="ECO:0007669"/>
    <property type="project" value="UniProtKB-KW"/>
</dbReference>